<sequence>MLHGLLWLPLLLVFFGLAGLGWHEWQKLQAYERWAKDFETAKYDVRAVLGLNQTQLTWGNPTRNGPVNLQTIDLSQIQIVQVWVDHQPITLTDPPAPAHQIELVLIPQDSSNNVGQPYAIPFTDITLAVNWAEHLQKRLWMGTDPGLGTPLSLNPS</sequence>
<dbReference type="AlphaFoldDB" id="A0AAE4JVR2"/>
<evidence type="ECO:0000313" key="1">
    <source>
        <dbReference type="EMBL" id="MDS3859333.1"/>
    </source>
</evidence>
<keyword evidence="2" id="KW-1185">Reference proteome</keyword>
<dbReference type="RefSeq" id="WP_322876668.1">
    <property type="nucleotide sequence ID" value="NZ_JAVMIP010000001.1"/>
</dbReference>
<gene>
    <name evidence="1" type="ORF">RIF25_00790</name>
</gene>
<proteinExistence type="predicted"/>
<dbReference type="EMBL" id="JAVMIP010000001">
    <property type="protein sequence ID" value="MDS3859333.1"/>
    <property type="molecule type" value="Genomic_DNA"/>
</dbReference>
<protein>
    <submittedName>
        <fullName evidence="1">Uncharacterized protein</fullName>
    </submittedName>
</protein>
<name>A0AAE4JVR2_9CYAN</name>
<evidence type="ECO:0000313" key="2">
    <source>
        <dbReference type="Proteomes" id="UP001268256"/>
    </source>
</evidence>
<accession>A0AAE4JVR2</accession>
<organism evidence="1 2">
    <name type="scientific">Pseudocalidococcus azoricus BACA0444</name>
    <dbReference type="NCBI Taxonomy" id="2918990"/>
    <lineage>
        <taxon>Bacteria</taxon>
        <taxon>Bacillati</taxon>
        <taxon>Cyanobacteriota</taxon>
        <taxon>Cyanophyceae</taxon>
        <taxon>Acaryochloridales</taxon>
        <taxon>Thermosynechococcaceae</taxon>
        <taxon>Pseudocalidococcus</taxon>
        <taxon>Pseudocalidococcus azoricus</taxon>
    </lineage>
</organism>
<reference evidence="2" key="1">
    <citation type="submission" date="2023-07" db="EMBL/GenBank/DDBJ databases">
        <authorList>
            <person name="Luz R."/>
            <person name="Cordeiro R."/>
            <person name="Fonseca A."/>
            <person name="Goncalves V."/>
        </authorList>
    </citation>
    <scope>NUCLEOTIDE SEQUENCE [LARGE SCALE GENOMIC DNA]</scope>
    <source>
        <strain evidence="2">BACA0444</strain>
    </source>
</reference>
<comment type="caution">
    <text evidence="1">The sequence shown here is derived from an EMBL/GenBank/DDBJ whole genome shotgun (WGS) entry which is preliminary data.</text>
</comment>
<dbReference type="Proteomes" id="UP001268256">
    <property type="component" value="Unassembled WGS sequence"/>
</dbReference>